<evidence type="ECO:0008006" key="3">
    <source>
        <dbReference type="Google" id="ProtNLM"/>
    </source>
</evidence>
<evidence type="ECO:0000313" key="1">
    <source>
        <dbReference type="EMBL" id="MBA0821629.1"/>
    </source>
</evidence>
<organism evidence="1 2">
    <name type="scientific">Gossypium armourianum</name>
    <dbReference type="NCBI Taxonomy" id="34283"/>
    <lineage>
        <taxon>Eukaryota</taxon>
        <taxon>Viridiplantae</taxon>
        <taxon>Streptophyta</taxon>
        <taxon>Embryophyta</taxon>
        <taxon>Tracheophyta</taxon>
        <taxon>Spermatophyta</taxon>
        <taxon>Magnoliopsida</taxon>
        <taxon>eudicotyledons</taxon>
        <taxon>Gunneridae</taxon>
        <taxon>Pentapetalae</taxon>
        <taxon>rosids</taxon>
        <taxon>malvids</taxon>
        <taxon>Malvales</taxon>
        <taxon>Malvaceae</taxon>
        <taxon>Malvoideae</taxon>
        <taxon>Gossypium</taxon>
    </lineage>
</organism>
<evidence type="ECO:0000313" key="2">
    <source>
        <dbReference type="Proteomes" id="UP000593575"/>
    </source>
</evidence>
<dbReference type="Proteomes" id="UP000593575">
    <property type="component" value="Unassembled WGS sequence"/>
</dbReference>
<sequence length="230" mass="25815">MASCSRSVHPGFGGKKVPLVLIPFWVQIHEVPIGLYSENLAVNLGKFLGSFTEYDASNLGKENRIFMRVRVQAKMMTGVETAEMGWDLSIRAQSRRALTMKSVWLREEWEGGSDGIQEVNRNFMSESRGMEQKKSVGKIIDLVLGITLDGGLLRVAAKQASFLTDNDQQEMEHDLEDIALVGEDGKKRSRRESDDLSKYEELYSSARNKKLTDLNQLTSAAAKRQADRTL</sequence>
<dbReference type="AlphaFoldDB" id="A0A7J9IHM4"/>
<reference evidence="1 2" key="1">
    <citation type="journal article" date="2019" name="Genome Biol. Evol.">
        <title>Insights into the evolution of the New World diploid cottons (Gossypium, subgenus Houzingenia) based on genome sequencing.</title>
        <authorList>
            <person name="Grover C.E."/>
            <person name="Arick M.A. 2nd"/>
            <person name="Thrash A."/>
            <person name="Conover J.L."/>
            <person name="Sanders W.S."/>
            <person name="Peterson D.G."/>
            <person name="Frelichowski J.E."/>
            <person name="Scheffler J.A."/>
            <person name="Scheffler B.E."/>
            <person name="Wendel J.F."/>
        </authorList>
    </citation>
    <scope>NUCLEOTIDE SEQUENCE [LARGE SCALE GENOMIC DNA]</scope>
    <source>
        <strain evidence="1">6</strain>
        <tissue evidence="1">Leaf</tissue>
    </source>
</reference>
<comment type="caution">
    <text evidence="1">The sequence shown here is derived from an EMBL/GenBank/DDBJ whole genome shotgun (WGS) entry which is preliminary data.</text>
</comment>
<accession>A0A7J9IHM4</accession>
<protein>
    <recommendedName>
        <fullName evidence="3">DUF4283 domain-containing protein</fullName>
    </recommendedName>
</protein>
<name>A0A7J9IHM4_9ROSI</name>
<dbReference type="EMBL" id="JABFAE010000001">
    <property type="protein sequence ID" value="MBA0821629.1"/>
    <property type="molecule type" value="Genomic_DNA"/>
</dbReference>
<proteinExistence type="predicted"/>
<keyword evidence="2" id="KW-1185">Reference proteome</keyword>
<gene>
    <name evidence="1" type="ORF">Goarm_018473</name>
</gene>